<dbReference type="InterPro" id="IPR050135">
    <property type="entry name" value="dGTPase-like"/>
</dbReference>
<dbReference type="AlphaFoldDB" id="A0A7G1G404"/>
<gene>
    <name evidence="2" type="ORF">OSSY52_13410</name>
</gene>
<dbReference type="Pfam" id="PF01966">
    <property type="entry name" value="HD"/>
    <property type="match status" value="1"/>
</dbReference>
<reference evidence="2 3" key="1">
    <citation type="submission" date="2018-06" db="EMBL/GenBank/DDBJ databases">
        <title>Genome sequencing of Oceanotoga sp. sy52.</title>
        <authorList>
            <person name="Mori K."/>
        </authorList>
    </citation>
    <scope>NUCLEOTIDE SEQUENCE [LARGE SCALE GENOMIC DNA]</scope>
    <source>
        <strain evidence="3">sy52</strain>
    </source>
</reference>
<proteinExistence type="predicted"/>
<dbReference type="Proteomes" id="UP000516361">
    <property type="component" value="Chromosome"/>
</dbReference>
<keyword evidence="2" id="KW-0378">Hydrolase</keyword>
<dbReference type="InParanoid" id="A0A7G1G404"/>
<dbReference type="InterPro" id="IPR006674">
    <property type="entry name" value="HD_domain"/>
</dbReference>
<evidence type="ECO:0000313" key="3">
    <source>
        <dbReference type="Proteomes" id="UP000516361"/>
    </source>
</evidence>
<dbReference type="CDD" id="cd00077">
    <property type="entry name" value="HDc"/>
    <property type="match status" value="1"/>
</dbReference>
<protein>
    <submittedName>
        <fullName evidence="2">Metal-dependent phosphohydrolase</fullName>
    </submittedName>
</protein>
<dbReference type="InterPro" id="IPR045509">
    <property type="entry name" value="HD_assoc_2"/>
</dbReference>
<dbReference type="SUPFAM" id="SSF109604">
    <property type="entry name" value="HD-domain/PDEase-like"/>
    <property type="match status" value="1"/>
</dbReference>
<dbReference type="EMBL" id="AP018712">
    <property type="protein sequence ID" value="BBE31200.1"/>
    <property type="molecule type" value="Genomic_DNA"/>
</dbReference>
<evidence type="ECO:0000259" key="1">
    <source>
        <dbReference type="SMART" id="SM00471"/>
    </source>
</evidence>
<dbReference type="KEGG" id="ocy:OSSY52_13410"/>
<evidence type="ECO:0000313" key="2">
    <source>
        <dbReference type="EMBL" id="BBE31200.1"/>
    </source>
</evidence>
<feature type="domain" description="HD/PDEase" evidence="1">
    <location>
        <begin position="51"/>
        <end position="214"/>
    </location>
</feature>
<dbReference type="FunCoup" id="A0A7G1G404">
    <property type="interactions" value="170"/>
</dbReference>
<accession>A0A7G1G404</accession>
<dbReference type="SMART" id="SM00471">
    <property type="entry name" value="HDc"/>
    <property type="match status" value="1"/>
</dbReference>
<dbReference type="PANTHER" id="PTHR11373">
    <property type="entry name" value="DEOXYNUCLEOSIDE TRIPHOSPHATE TRIPHOSPHOHYDROLASE"/>
    <property type="match status" value="1"/>
</dbReference>
<dbReference type="RefSeq" id="WP_190613599.1">
    <property type="nucleotide sequence ID" value="NZ_AP018712.1"/>
</dbReference>
<dbReference type="Pfam" id="PF19276">
    <property type="entry name" value="HD_assoc_2"/>
    <property type="match status" value="1"/>
</dbReference>
<sequence>MEKLYYKVSRDPIQSEIFLYPLEIVISDTQAMQRLRYLSQLAGAEYVYPSATHTRFSHSLGVMHLSGVYSQHIYPENHSKFRILRLAGLLHDIGHGPYSHQFDDAVYKKMGYKDGHDEYREKILKTKLIEEIIEEYKNLNDPRTKNDFFKDLALTINKEVNEENLKESIEQLINMVLEVYEGEYTGSIDFNIVQGPLGADRLDFVLRDSYYAGTRHFGTGAVDRLIRNTEIFEDGKICYSIKVIDDIYSSLFARFMMYKNVYFHKTSRAADQMLQEILKYAYDILHLKERVENLDTFITLTDEKIINEIELIYDILYGENLMSLPVSPEWVENSEKIANAHNLINRLKKRDLWKIIVEIPFSMTGVDPSVVSVSVAQNILNKIKENLQNKMKEDIKKEDKEEITYILNNFDYLFKIDTPYKLSVVHPSEFLASDVFIKDTNGDILGFDEVYERYPALKLLESNLIQIVRIYIKEDKRELLKKYNIVPQFSNTKTTTRW</sequence>
<dbReference type="GO" id="GO:0006203">
    <property type="term" value="P:dGTP catabolic process"/>
    <property type="evidence" value="ECO:0007669"/>
    <property type="project" value="TreeGrafter"/>
</dbReference>
<dbReference type="Gene3D" id="1.10.3210.10">
    <property type="entry name" value="Hypothetical protein af1432"/>
    <property type="match status" value="1"/>
</dbReference>
<dbReference type="InterPro" id="IPR003607">
    <property type="entry name" value="HD/PDEase_dom"/>
</dbReference>
<organism evidence="2 3">
    <name type="scientific">Tepiditoga spiralis</name>
    <dbReference type="NCBI Taxonomy" id="2108365"/>
    <lineage>
        <taxon>Bacteria</taxon>
        <taxon>Thermotogati</taxon>
        <taxon>Thermotogota</taxon>
        <taxon>Thermotogae</taxon>
        <taxon>Petrotogales</taxon>
        <taxon>Petrotogaceae</taxon>
        <taxon>Tepiditoga</taxon>
    </lineage>
</organism>
<dbReference type="GO" id="GO:0008832">
    <property type="term" value="F:dGTPase activity"/>
    <property type="evidence" value="ECO:0007669"/>
    <property type="project" value="TreeGrafter"/>
</dbReference>
<name>A0A7G1G404_9BACT</name>
<keyword evidence="3" id="KW-1185">Reference proteome</keyword>
<dbReference type="PANTHER" id="PTHR11373:SF4">
    <property type="entry name" value="DEOXYNUCLEOSIDE TRIPHOSPHATE TRIPHOSPHOHYDROLASE SAMHD1"/>
    <property type="match status" value="1"/>
</dbReference>